<evidence type="ECO:0000313" key="1">
    <source>
        <dbReference type="EMBL" id="ERT58158.1"/>
    </source>
</evidence>
<sequence length="64" mass="7090">MFLLPSITAIAGAVRIKIGVQRADYDDKEALPAVLTRKNAPHLFGHRAGREIKNDFLKDTDRTG</sequence>
<protein>
    <submittedName>
        <fullName evidence="1">Uncharacterized protein</fullName>
    </submittedName>
</protein>
<comment type="caution">
    <text evidence="1">The sequence shown here is derived from an EMBL/GenBank/DDBJ whole genome shotgun (WGS) entry which is preliminary data.</text>
</comment>
<accession>U7UI95</accession>
<proteinExistence type="predicted"/>
<dbReference type="EMBL" id="AWXA01000046">
    <property type="protein sequence ID" value="ERT58158.1"/>
    <property type="molecule type" value="Genomic_DNA"/>
</dbReference>
<gene>
    <name evidence="1" type="ORF">HMPREF1250_0862</name>
</gene>
<dbReference type="AlphaFoldDB" id="U7UI95"/>
<organism evidence="1 2">
    <name type="scientific">Megasphaera vaginalis</name>
    <name type="common">ex Srinivasan et al. 2021</name>
    <dbReference type="NCBI Taxonomy" id="1111454"/>
    <lineage>
        <taxon>Bacteria</taxon>
        <taxon>Bacillati</taxon>
        <taxon>Bacillota</taxon>
        <taxon>Negativicutes</taxon>
        <taxon>Veillonellales</taxon>
        <taxon>Veillonellaceae</taxon>
        <taxon>Megasphaera</taxon>
    </lineage>
</organism>
<dbReference type="Proteomes" id="UP000017090">
    <property type="component" value="Unassembled WGS sequence"/>
</dbReference>
<name>U7UI95_9FIRM</name>
<evidence type="ECO:0000313" key="2">
    <source>
        <dbReference type="Proteomes" id="UP000017090"/>
    </source>
</evidence>
<dbReference type="PATRIC" id="fig|1111454.3.peg.1746"/>
<reference evidence="1 2" key="1">
    <citation type="submission" date="2013-09" db="EMBL/GenBank/DDBJ databases">
        <authorList>
            <person name="Durkin A.S."/>
            <person name="Haft D.R."/>
            <person name="McCorrison J."/>
            <person name="Torralba M."/>
            <person name="Gillis M."/>
            <person name="Haft D.H."/>
            <person name="Methe B."/>
            <person name="Sutton G."/>
            <person name="Nelson K.E."/>
        </authorList>
    </citation>
    <scope>NUCLEOTIDE SEQUENCE [LARGE SCALE GENOMIC DNA]</scope>
    <source>
        <strain evidence="1 2">BV3C16-1</strain>
    </source>
</reference>
<keyword evidence="2" id="KW-1185">Reference proteome</keyword>